<proteinExistence type="inferred from homology"/>
<comment type="subcellular location">
    <subcellularLocation>
        <location evidence="1 11">Cell outer membrane</location>
        <topology evidence="1 11">Multi-pass membrane protein</topology>
    </subcellularLocation>
</comment>
<gene>
    <name evidence="16" type="ORF">H3309_01780</name>
</gene>
<evidence type="ECO:0000256" key="6">
    <source>
        <dbReference type="ARBA" id="ARBA00023004"/>
    </source>
</evidence>
<dbReference type="Pfam" id="PF00593">
    <property type="entry name" value="TonB_dep_Rec_b-barrel"/>
    <property type="match status" value="1"/>
</dbReference>
<dbReference type="InterPro" id="IPR036942">
    <property type="entry name" value="Beta-barrel_TonB_sf"/>
</dbReference>
<keyword evidence="6" id="KW-0408">Iron</keyword>
<feature type="chain" id="PRO_5028906761" evidence="13">
    <location>
        <begin position="19"/>
        <end position="945"/>
    </location>
</feature>
<feature type="domain" description="TonB-dependent receptor-like beta-barrel" evidence="14">
    <location>
        <begin position="321"/>
        <end position="720"/>
    </location>
</feature>
<dbReference type="Proteomes" id="UP000515292">
    <property type="component" value="Chromosome"/>
</dbReference>
<evidence type="ECO:0000256" key="11">
    <source>
        <dbReference type="PROSITE-ProRule" id="PRU01360"/>
    </source>
</evidence>
<dbReference type="GO" id="GO:0006826">
    <property type="term" value="P:iron ion transport"/>
    <property type="evidence" value="ECO:0007669"/>
    <property type="project" value="UniProtKB-KW"/>
</dbReference>
<keyword evidence="10 11" id="KW-0998">Cell outer membrane</keyword>
<evidence type="ECO:0000313" key="17">
    <source>
        <dbReference type="Proteomes" id="UP000515292"/>
    </source>
</evidence>
<keyword evidence="16" id="KW-0675">Receptor</keyword>
<dbReference type="InterPro" id="IPR000531">
    <property type="entry name" value="Beta-barrel_TonB"/>
</dbReference>
<dbReference type="PROSITE" id="PS52016">
    <property type="entry name" value="TONB_DEPENDENT_REC_3"/>
    <property type="match status" value="1"/>
</dbReference>
<comment type="similarity">
    <text evidence="11 12">Belongs to the TonB-dependent receptor family.</text>
</comment>
<protein>
    <submittedName>
        <fullName evidence="16">TonB-dependent receptor</fullName>
    </submittedName>
</protein>
<evidence type="ECO:0000256" key="2">
    <source>
        <dbReference type="ARBA" id="ARBA00022448"/>
    </source>
</evidence>
<reference evidence="16 17" key="1">
    <citation type="submission" date="2020-07" db="EMBL/GenBank/DDBJ databases">
        <title>Complete genome sequence for Sandaracinobacter sp. M6.</title>
        <authorList>
            <person name="Tang Y."/>
            <person name="Liu Q."/>
            <person name="Guo Z."/>
            <person name="Lei P."/>
            <person name="Huang B."/>
        </authorList>
    </citation>
    <scope>NUCLEOTIDE SEQUENCE [LARGE SCALE GENOMIC DNA]</scope>
    <source>
        <strain evidence="16 17">M6</strain>
    </source>
</reference>
<organism evidence="16 17">
    <name type="scientific">Sandaracinobacteroides saxicola</name>
    <dbReference type="NCBI Taxonomy" id="2759707"/>
    <lineage>
        <taxon>Bacteria</taxon>
        <taxon>Pseudomonadati</taxon>
        <taxon>Pseudomonadota</taxon>
        <taxon>Alphaproteobacteria</taxon>
        <taxon>Sphingomonadales</taxon>
        <taxon>Sphingosinicellaceae</taxon>
        <taxon>Sandaracinobacteroides</taxon>
    </lineage>
</organism>
<dbReference type="PANTHER" id="PTHR32552">
    <property type="entry name" value="FERRICHROME IRON RECEPTOR-RELATED"/>
    <property type="match status" value="1"/>
</dbReference>
<name>A0A7G5IIS5_9SPHN</name>
<keyword evidence="4" id="KW-0410">Iron transport</keyword>
<feature type="domain" description="TonB-dependent receptor plug" evidence="15">
    <location>
        <begin position="54"/>
        <end position="159"/>
    </location>
</feature>
<sequence length="945" mass="100995">MRAIRQAVWTMVSSSALATALASSAVAQTAPASQVDDGAIADIVVTAQRREESLQRVPLSITAVTGEALREANVTDVNRIEQLVPGVRIGRSGSDARPAIRGVYTEAIGANSDPRIGFYIDDIYQSRTSQALTGFVDLERVEVQKGPQGTLYGRNSFGGNIAIYSTVPKDEFAAGFDALYGRFNRARFEGFINQPLGPSIAFRLAGSYERQDGYVKNSSTGSDLGDEDAGYVRGILKIAPVGSGLEVQLRGSYYKQGGAGISAFGYKSIGTLVAPNLVRAPGGSIALPNGRVLTFTNGFNGQAFPTSLGSEFRAPFNSRFRDGIPDIGGADVGVPIEADPWKINFDARVTRRTEQKQFSGVINYDFDTARIRSITSYTDFNALRQSDNDFSSVPIAIDSNLTKVKTFTQELQLLSNDTTSPFQWIIGGFYYNDKVEEIFFSDNFTNYPVAGQPALSTFGISYLPGAAFPANTPLSNIRSDNFAPVLLKTKSYAGFAQLSYTFFDKLRLTAGYRYTSDQKRYAAGITSGAAGGGFLAFDLNQRVNYTCPAPGATTALFGNNPASPQSTATNAANALGIQCGERDFNFHTWRGAIDYQFTRDNMVYGSVSRGIRSGGFNNVLNTVTGQVLPFEPEVVTAYELGTKNRLADGKVQLNAAVFYNDFKQLQVQNTLPAPNGLTTVSIITNAGKSRAYGIELDAIVKPTRRLTFQASFNYLNAKDTDLVFGTQANGICSTGVLSSGGCVAVPAYANPAAPTAAEIAAVSAALAVNAVGVGPQGAAFPNVISDPNRFRQVFITLPNGTVVPATQTSGGATLPVYNYVIGGKGADGTTYVADTPLSPKYVVQVGVSYDLDVAGGTLTPSVQTYFSSSFINAGFTPNFGNQPAFTRTDMRLSWVSGDEKFRVQAYVENLENAAVLNRVAFGANRSLNGVFGTPRTYGIKAGVRF</sequence>
<dbReference type="InterPro" id="IPR012910">
    <property type="entry name" value="Plug_dom"/>
</dbReference>
<dbReference type="KEGG" id="sand:H3309_01780"/>
<evidence type="ECO:0000256" key="9">
    <source>
        <dbReference type="ARBA" id="ARBA00023136"/>
    </source>
</evidence>
<evidence type="ECO:0000256" key="8">
    <source>
        <dbReference type="ARBA" id="ARBA00023077"/>
    </source>
</evidence>
<evidence type="ECO:0000256" key="7">
    <source>
        <dbReference type="ARBA" id="ARBA00023065"/>
    </source>
</evidence>
<keyword evidence="7" id="KW-0406">Ion transport</keyword>
<dbReference type="Pfam" id="PF07715">
    <property type="entry name" value="Plug"/>
    <property type="match status" value="1"/>
</dbReference>
<dbReference type="AlphaFoldDB" id="A0A7G5IIS5"/>
<dbReference type="InterPro" id="IPR039426">
    <property type="entry name" value="TonB-dep_rcpt-like"/>
</dbReference>
<keyword evidence="5 11" id="KW-0812">Transmembrane</keyword>
<dbReference type="SUPFAM" id="SSF56935">
    <property type="entry name" value="Porins"/>
    <property type="match status" value="1"/>
</dbReference>
<keyword evidence="9 11" id="KW-0472">Membrane</keyword>
<evidence type="ECO:0000259" key="14">
    <source>
        <dbReference type="Pfam" id="PF00593"/>
    </source>
</evidence>
<dbReference type="GO" id="GO:0009279">
    <property type="term" value="C:cell outer membrane"/>
    <property type="evidence" value="ECO:0007669"/>
    <property type="project" value="UniProtKB-SubCell"/>
</dbReference>
<evidence type="ECO:0000256" key="13">
    <source>
        <dbReference type="SAM" id="SignalP"/>
    </source>
</evidence>
<evidence type="ECO:0000256" key="4">
    <source>
        <dbReference type="ARBA" id="ARBA00022496"/>
    </source>
</evidence>
<accession>A0A7G5IIS5</accession>
<dbReference type="Gene3D" id="2.40.170.20">
    <property type="entry name" value="TonB-dependent receptor, beta-barrel domain"/>
    <property type="match status" value="3"/>
</dbReference>
<dbReference type="EMBL" id="CP059851">
    <property type="protein sequence ID" value="QMW23267.1"/>
    <property type="molecule type" value="Genomic_DNA"/>
</dbReference>
<evidence type="ECO:0000256" key="1">
    <source>
        <dbReference type="ARBA" id="ARBA00004571"/>
    </source>
</evidence>
<keyword evidence="13" id="KW-0732">Signal</keyword>
<evidence type="ECO:0000256" key="12">
    <source>
        <dbReference type="RuleBase" id="RU003357"/>
    </source>
</evidence>
<evidence type="ECO:0000259" key="15">
    <source>
        <dbReference type="Pfam" id="PF07715"/>
    </source>
</evidence>
<keyword evidence="17" id="KW-1185">Reference proteome</keyword>
<evidence type="ECO:0000256" key="10">
    <source>
        <dbReference type="ARBA" id="ARBA00023237"/>
    </source>
</evidence>
<keyword evidence="2 11" id="KW-0813">Transport</keyword>
<evidence type="ECO:0000256" key="3">
    <source>
        <dbReference type="ARBA" id="ARBA00022452"/>
    </source>
</evidence>
<keyword evidence="3 11" id="KW-1134">Transmembrane beta strand</keyword>
<evidence type="ECO:0000313" key="16">
    <source>
        <dbReference type="EMBL" id="QMW23267.1"/>
    </source>
</evidence>
<dbReference type="RefSeq" id="WP_182296966.1">
    <property type="nucleotide sequence ID" value="NZ_CP059851.1"/>
</dbReference>
<keyword evidence="8 12" id="KW-0798">TonB box</keyword>
<dbReference type="PANTHER" id="PTHR32552:SF81">
    <property type="entry name" value="TONB-DEPENDENT OUTER MEMBRANE RECEPTOR"/>
    <property type="match status" value="1"/>
</dbReference>
<feature type="signal peptide" evidence="13">
    <location>
        <begin position="1"/>
        <end position="18"/>
    </location>
</feature>
<evidence type="ECO:0000256" key="5">
    <source>
        <dbReference type="ARBA" id="ARBA00022692"/>
    </source>
</evidence>